<dbReference type="InterPro" id="IPR025103">
    <property type="entry name" value="DUF4011"/>
</dbReference>
<evidence type="ECO:0000313" key="2">
    <source>
        <dbReference type="Proteomes" id="UP001501576"/>
    </source>
</evidence>
<protein>
    <submittedName>
        <fullName evidence="1">Uncharacterized protein</fullName>
    </submittedName>
</protein>
<gene>
    <name evidence="1" type="ORF">GCM10010390_47540</name>
</gene>
<proteinExistence type="predicted"/>
<dbReference type="RefSeq" id="WP_346160229.1">
    <property type="nucleotide sequence ID" value="NZ_BAAABZ010000045.1"/>
</dbReference>
<dbReference type="EMBL" id="BAAABZ010000045">
    <property type="protein sequence ID" value="GAA0540038.1"/>
    <property type="molecule type" value="Genomic_DNA"/>
</dbReference>
<dbReference type="Proteomes" id="UP001501576">
    <property type="component" value="Unassembled WGS sequence"/>
</dbReference>
<evidence type="ECO:0000313" key="1">
    <source>
        <dbReference type="EMBL" id="GAA0540038.1"/>
    </source>
</evidence>
<sequence length="328" mass="35767">MTPRPVTGAARPRISEPGLDRLKTVLGGWRGSLLDMGGRNRLLNFRHTRTATLEITSPDAAAVLHGLAQGWDFALLEEREDDGDDGHEEAAQEALFLPENRGAIPTGGLITQKTRPTALHGALRLLRNKSSQMYNDYGLWVLWLGVGMLDWREVGAQETSSAPLLLVPVELRRDGRTGQARLYPAEGQEPVHNPALEVKCDRLGIDWSPVTSNDVAELGPVLTAARHIADGQEGWSVDERVVLGLFASYKEAVYQDLQQNEDRILAHPLVRAVALGPDAELPPDAIEFEPPELDCIDEVQLPERTPLVLNADASQRQCVAAASTGAPL</sequence>
<reference evidence="1 2" key="1">
    <citation type="journal article" date="2019" name="Int. J. Syst. Evol. Microbiol.">
        <title>The Global Catalogue of Microorganisms (GCM) 10K type strain sequencing project: providing services to taxonomists for standard genome sequencing and annotation.</title>
        <authorList>
            <consortium name="The Broad Institute Genomics Platform"/>
            <consortium name="The Broad Institute Genome Sequencing Center for Infectious Disease"/>
            <person name="Wu L."/>
            <person name="Ma J."/>
        </authorList>
    </citation>
    <scope>NUCLEOTIDE SEQUENCE [LARGE SCALE GENOMIC DNA]</scope>
    <source>
        <strain evidence="1 2">JCM 5052</strain>
    </source>
</reference>
<dbReference type="Pfam" id="PF13195">
    <property type="entry name" value="DUF4011"/>
    <property type="match status" value="1"/>
</dbReference>
<accession>A0ABN1DCS5</accession>
<name>A0ABN1DCS5_9ACTN</name>
<comment type="caution">
    <text evidence="1">The sequence shown here is derived from an EMBL/GenBank/DDBJ whole genome shotgun (WGS) entry which is preliminary data.</text>
</comment>
<organism evidence="1 2">
    <name type="scientific">Streptomyces mordarskii</name>
    <dbReference type="NCBI Taxonomy" id="1226758"/>
    <lineage>
        <taxon>Bacteria</taxon>
        <taxon>Bacillati</taxon>
        <taxon>Actinomycetota</taxon>
        <taxon>Actinomycetes</taxon>
        <taxon>Kitasatosporales</taxon>
        <taxon>Streptomycetaceae</taxon>
        <taxon>Streptomyces</taxon>
    </lineage>
</organism>
<keyword evidence="2" id="KW-1185">Reference proteome</keyword>